<name>A0A1A7YUK6_9TELE</name>
<reference evidence="1" key="2">
    <citation type="submission" date="2016-06" db="EMBL/GenBank/DDBJ databases">
        <title>The genome of a short-lived fish provides insights into sex chromosome evolution and the genetic control of aging.</title>
        <authorList>
            <person name="Reichwald K."/>
            <person name="Felder M."/>
            <person name="Petzold A."/>
            <person name="Koch P."/>
            <person name="Groth M."/>
            <person name="Platzer M."/>
        </authorList>
    </citation>
    <scope>NUCLEOTIDE SEQUENCE</scope>
    <source>
        <tissue evidence="1">Brain</tissue>
    </source>
</reference>
<accession>A0A1A7YUK6</accession>
<feature type="non-terminal residue" evidence="1">
    <location>
        <position position="64"/>
    </location>
</feature>
<reference evidence="1" key="1">
    <citation type="submission" date="2016-05" db="EMBL/GenBank/DDBJ databases">
        <authorList>
            <person name="Lavstsen T."/>
            <person name="Jespersen J.S."/>
        </authorList>
    </citation>
    <scope>NUCLEOTIDE SEQUENCE</scope>
    <source>
        <tissue evidence="1">Brain</tissue>
    </source>
</reference>
<proteinExistence type="predicted"/>
<gene>
    <name evidence="1" type="primary">FZD8</name>
</gene>
<feature type="non-terminal residue" evidence="1">
    <location>
        <position position="1"/>
    </location>
</feature>
<sequence length="64" mass="7011">DHLGGLDLVRENAGLVEDFLHALLLGEQSLRGLNVQRRQHGANLEIRDGQLRLLSQANATVPCV</sequence>
<organism evidence="1">
    <name type="scientific">Iconisemion striatum</name>
    <dbReference type="NCBI Taxonomy" id="60296"/>
    <lineage>
        <taxon>Eukaryota</taxon>
        <taxon>Metazoa</taxon>
        <taxon>Chordata</taxon>
        <taxon>Craniata</taxon>
        <taxon>Vertebrata</taxon>
        <taxon>Euteleostomi</taxon>
        <taxon>Actinopterygii</taxon>
        <taxon>Neopterygii</taxon>
        <taxon>Teleostei</taxon>
        <taxon>Neoteleostei</taxon>
        <taxon>Acanthomorphata</taxon>
        <taxon>Ovalentaria</taxon>
        <taxon>Atherinomorphae</taxon>
        <taxon>Cyprinodontiformes</taxon>
        <taxon>Nothobranchiidae</taxon>
        <taxon>Iconisemion</taxon>
    </lineage>
</organism>
<keyword evidence="1" id="KW-0675">Receptor</keyword>
<evidence type="ECO:0000313" key="1">
    <source>
        <dbReference type="EMBL" id="SBP33871.1"/>
    </source>
</evidence>
<dbReference type="AlphaFoldDB" id="A0A1A7YUK6"/>
<protein>
    <submittedName>
        <fullName evidence="1">Frizzled family receptor 8</fullName>
    </submittedName>
</protein>
<dbReference type="EMBL" id="HADX01011639">
    <property type="protein sequence ID" value="SBP33871.1"/>
    <property type="molecule type" value="Transcribed_RNA"/>
</dbReference>